<dbReference type="InterPro" id="IPR015001">
    <property type="entry name" value="DUF1850"/>
</dbReference>
<keyword evidence="3" id="KW-1185">Reference proteome</keyword>
<evidence type="ECO:0000313" key="2">
    <source>
        <dbReference type="EMBL" id="SDE01001.1"/>
    </source>
</evidence>
<evidence type="ECO:0008006" key="4">
    <source>
        <dbReference type="Google" id="ProtNLM"/>
    </source>
</evidence>
<feature type="signal peptide" evidence="1">
    <location>
        <begin position="1"/>
        <end position="22"/>
    </location>
</feature>
<keyword evidence="1" id="KW-0732">Signal</keyword>
<dbReference type="AlphaFoldDB" id="A0A1G6ZER8"/>
<dbReference type="Pfam" id="PF08905">
    <property type="entry name" value="DUF1850"/>
    <property type="match status" value="1"/>
</dbReference>
<dbReference type="Proteomes" id="UP000199412">
    <property type="component" value="Unassembled WGS sequence"/>
</dbReference>
<evidence type="ECO:0000313" key="3">
    <source>
        <dbReference type="Proteomes" id="UP000199412"/>
    </source>
</evidence>
<sequence length="167" mass="17287">MVAAPAVLMVAALLAVHPDASADEPVVDRLEAVTADGRRVATLAVPRGSGWCLHWNHSVTGDPVVDCYVNDGGRMTLSHAIQPDFAAGLGHFPGRGVFRAGPGGTYLIDAIDEPVPGNAYVLRVGSAAVDHRLVADDGRIAPLSAVAAGQRVVLRLRPGGATGEDQR</sequence>
<dbReference type="EMBL" id="FNAP01000002">
    <property type="protein sequence ID" value="SDE01001.1"/>
    <property type="molecule type" value="Genomic_DNA"/>
</dbReference>
<dbReference type="STRING" id="69960.SAMN05421720_102356"/>
<protein>
    <recommendedName>
        <fullName evidence="4">DUF1850 domain-containing protein</fullName>
    </recommendedName>
</protein>
<gene>
    <name evidence="2" type="ORF">SAMN05421720_102356</name>
</gene>
<dbReference type="RefSeq" id="WP_245699085.1">
    <property type="nucleotide sequence ID" value="NZ_FNAP01000002.1"/>
</dbReference>
<reference evidence="2 3" key="1">
    <citation type="submission" date="2016-10" db="EMBL/GenBank/DDBJ databases">
        <authorList>
            <person name="de Groot N.N."/>
        </authorList>
    </citation>
    <scope>NUCLEOTIDE SEQUENCE [LARGE SCALE GENOMIC DNA]</scope>
    <source>
        <strain evidence="2 3">ATCC 700224</strain>
    </source>
</reference>
<proteinExistence type="predicted"/>
<name>A0A1G6ZER8_9PROT</name>
<organism evidence="2 3">
    <name type="scientific">Rhodospira trueperi</name>
    <dbReference type="NCBI Taxonomy" id="69960"/>
    <lineage>
        <taxon>Bacteria</taxon>
        <taxon>Pseudomonadati</taxon>
        <taxon>Pseudomonadota</taxon>
        <taxon>Alphaproteobacteria</taxon>
        <taxon>Rhodospirillales</taxon>
        <taxon>Rhodospirillaceae</taxon>
        <taxon>Rhodospira</taxon>
    </lineage>
</organism>
<feature type="chain" id="PRO_5011718192" description="DUF1850 domain-containing protein" evidence="1">
    <location>
        <begin position="23"/>
        <end position="167"/>
    </location>
</feature>
<evidence type="ECO:0000256" key="1">
    <source>
        <dbReference type="SAM" id="SignalP"/>
    </source>
</evidence>
<accession>A0A1G6ZER8</accession>